<dbReference type="InterPro" id="IPR052177">
    <property type="entry name" value="Divisome_Glycosyl_Hydrolase"/>
</dbReference>
<keyword evidence="1" id="KW-0732">Signal</keyword>
<dbReference type="SUPFAM" id="SSF51445">
    <property type="entry name" value="(Trans)glycosidases"/>
    <property type="match status" value="1"/>
</dbReference>
<organism evidence="3 4">
    <name type="scientific">Candidatus Prevotella avicola</name>
    <dbReference type="NCBI Taxonomy" id="2838738"/>
    <lineage>
        <taxon>Bacteria</taxon>
        <taxon>Pseudomonadati</taxon>
        <taxon>Bacteroidota</taxon>
        <taxon>Bacteroidia</taxon>
        <taxon>Bacteroidales</taxon>
        <taxon>Prevotellaceae</taxon>
        <taxon>Prevotella</taxon>
    </lineage>
</organism>
<evidence type="ECO:0000256" key="1">
    <source>
        <dbReference type="ARBA" id="ARBA00022729"/>
    </source>
</evidence>
<dbReference type="InterPro" id="IPR017853">
    <property type="entry name" value="GH"/>
</dbReference>
<dbReference type="InterPro" id="IPR013783">
    <property type="entry name" value="Ig-like_fold"/>
</dbReference>
<comment type="caution">
    <text evidence="3">The sequence shown here is derived from an EMBL/GenBank/DDBJ whole genome shotgun (WGS) entry which is preliminary data.</text>
</comment>
<evidence type="ECO:0000313" key="4">
    <source>
        <dbReference type="Proteomes" id="UP000824055"/>
    </source>
</evidence>
<dbReference type="InterPro" id="IPR003790">
    <property type="entry name" value="GHL10"/>
</dbReference>
<reference evidence="3" key="2">
    <citation type="submission" date="2021-04" db="EMBL/GenBank/DDBJ databases">
        <authorList>
            <person name="Gilroy R."/>
        </authorList>
    </citation>
    <scope>NUCLEOTIDE SEQUENCE</scope>
    <source>
        <strain evidence="3">ChiHecec3B27-8219</strain>
    </source>
</reference>
<dbReference type="PANTHER" id="PTHR43405">
    <property type="entry name" value="GLYCOSYL HYDROLASE DIGH"/>
    <property type="match status" value="1"/>
</dbReference>
<feature type="domain" description="Glycosyl hydrolase-like 10" evidence="2">
    <location>
        <begin position="23"/>
        <end position="193"/>
    </location>
</feature>
<name>A0A9D2JVW4_9BACT</name>
<protein>
    <submittedName>
        <fullName evidence="3">Family 10 glycosylhydrolase</fullName>
    </submittedName>
</protein>
<dbReference type="Gene3D" id="3.20.20.80">
    <property type="entry name" value="Glycosidases"/>
    <property type="match status" value="1"/>
</dbReference>
<dbReference type="Pfam" id="PF02638">
    <property type="entry name" value="GHL10"/>
    <property type="match status" value="2"/>
</dbReference>
<reference evidence="3" key="1">
    <citation type="journal article" date="2021" name="PeerJ">
        <title>Extensive microbial diversity within the chicken gut microbiome revealed by metagenomics and culture.</title>
        <authorList>
            <person name="Gilroy R."/>
            <person name="Ravi A."/>
            <person name="Getino M."/>
            <person name="Pursley I."/>
            <person name="Horton D.L."/>
            <person name="Alikhan N.F."/>
            <person name="Baker D."/>
            <person name="Gharbi K."/>
            <person name="Hall N."/>
            <person name="Watson M."/>
            <person name="Adriaenssens E.M."/>
            <person name="Foster-Nyarko E."/>
            <person name="Jarju S."/>
            <person name="Secka A."/>
            <person name="Antonio M."/>
            <person name="Oren A."/>
            <person name="Chaudhuri R.R."/>
            <person name="La Ragione R."/>
            <person name="Hildebrand F."/>
            <person name="Pallen M.J."/>
        </authorList>
    </citation>
    <scope>NUCLEOTIDE SEQUENCE</scope>
    <source>
        <strain evidence="3">ChiHecec3B27-8219</strain>
    </source>
</reference>
<evidence type="ECO:0000313" key="3">
    <source>
        <dbReference type="EMBL" id="HIZ68588.1"/>
    </source>
</evidence>
<dbReference type="Proteomes" id="UP000824055">
    <property type="component" value="Unassembled WGS sequence"/>
</dbReference>
<dbReference type="PANTHER" id="PTHR43405:SF1">
    <property type="entry name" value="GLYCOSYL HYDROLASE DIGH"/>
    <property type="match status" value="1"/>
</dbReference>
<dbReference type="EMBL" id="DXBE01000018">
    <property type="protein sequence ID" value="HIZ68588.1"/>
    <property type="molecule type" value="Genomic_DNA"/>
</dbReference>
<dbReference type="AlphaFoldDB" id="A0A9D2JVW4"/>
<feature type="domain" description="Glycosyl hydrolase-like 10" evidence="2">
    <location>
        <begin position="205"/>
        <end position="294"/>
    </location>
</feature>
<proteinExistence type="predicted"/>
<accession>A0A9D2JVW4</accession>
<evidence type="ECO:0000259" key="2">
    <source>
        <dbReference type="Pfam" id="PF02638"/>
    </source>
</evidence>
<sequence>MRRFYTLLIVFVWVLCAFAQKREVRAVWVATIGGIDWPRSYAQSPASAEKQKKDLVDMLDKLQAAGINTVLFQTRVRATTVYPSRHEPWDGCITGTPGKAPCYDPLRFAIEECHKRGMELHAWLVTIPVGKWNGLGCKTLRKRYPSLVKRIGAEGYMNPENPRTASYLAAMSQEIVRQYDVDGIHLDYIRYPEQWRVRGSADRARGHITAIVRAIHQAVKSEKPWVKMSCSPIGKFADLSRYKSGGWNAYARVFQDARAWLKEGLMDELYPMMYFRGDQFYPFAIDWQEQSQGRMVAPGLGIYFLHPSEGKWRIEDITREMYHLRYLGQGYAFFRAKFFIDNTQGIYDFTSKVFNSGLSLVPAMTWQDSIPPASPKDLSVTRASDATIVSWQPADAASADSTSPLYTYYNVYASRQYPVDIEDAAHLIAIRRRGNSLRINHAPEGFFYAVTAMDRYGNESEPLQMAASPSFTMPGDFLECDGKQLSLPPRDKALDADMLFVETLQGRAVAKFPYRGEKADVTNLPNGVYQLRAVDDKGVTHRLGFFAVRKD</sequence>
<dbReference type="Gene3D" id="2.60.40.10">
    <property type="entry name" value="Immunoglobulins"/>
    <property type="match status" value="1"/>
</dbReference>
<gene>
    <name evidence="3" type="ORF">H9966_01675</name>
</gene>